<keyword evidence="1" id="KW-1133">Transmembrane helix</keyword>
<feature type="transmembrane region" description="Helical" evidence="1">
    <location>
        <begin position="42"/>
        <end position="64"/>
    </location>
</feature>
<keyword evidence="3" id="KW-1185">Reference proteome</keyword>
<evidence type="ECO:0000313" key="3">
    <source>
        <dbReference type="Proteomes" id="UP000501058"/>
    </source>
</evidence>
<keyword evidence="1" id="KW-0472">Membrane</keyword>
<accession>A0A6G7Y4X9</accession>
<gene>
    <name evidence="2" type="ORF">G7070_05140</name>
</gene>
<sequence>MNESKIARLEISRRYAWLGPALGVVAMVALFVYGAVAHFPALMVIGGTLAVALIALGASVTVSLDRQLAQARAER</sequence>
<dbReference type="EMBL" id="CP049865">
    <property type="protein sequence ID" value="QIK71769.1"/>
    <property type="molecule type" value="Genomic_DNA"/>
</dbReference>
<name>A0A6G7Y4X9_9ACTN</name>
<dbReference type="KEGG" id="prv:G7070_05140"/>
<dbReference type="AlphaFoldDB" id="A0A6G7Y4X9"/>
<dbReference type="Proteomes" id="UP000501058">
    <property type="component" value="Chromosome"/>
</dbReference>
<keyword evidence="1" id="KW-0812">Transmembrane</keyword>
<proteinExistence type="predicted"/>
<evidence type="ECO:0000256" key="1">
    <source>
        <dbReference type="SAM" id="Phobius"/>
    </source>
</evidence>
<dbReference type="RefSeq" id="WP_166232490.1">
    <property type="nucleotide sequence ID" value="NZ_CP049865.1"/>
</dbReference>
<reference evidence="2 3" key="1">
    <citation type="submission" date="2020-03" db="EMBL/GenBank/DDBJ databases">
        <title>Propioniciclava sp. nov., isolated from Hydrophilus acuminatus.</title>
        <authorList>
            <person name="Hyun D.-W."/>
            <person name="Bae J.-W."/>
        </authorList>
    </citation>
    <scope>NUCLEOTIDE SEQUENCE [LARGE SCALE GENOMIC DNA]</scope>
    <source>
        <strain evidence="2 3">HDW11</strain>
    </source>
</reference>
<organism evidence="2 3">
    <name type="scientific">Propioniciclava coleopterorum</name>
    <dbReference type="NCBI Taxonomy" id="2714937"/>
    <lineage>
        <taxon>Bacteria</taxon>
        <taxon>Bacillati</taxon>
        <taxon>Actinomycetota</taxon>
        <taxon>Actinomycetes</taxon>
        <taxon>Propionibacteriales</taxon>
        <taxon>Propionibacteriaceae</taxon>
        <taxon>Propioniciclava</taxon>
    </lineage>
</organism>
<feature type="transmembrane region" description="Helical" evidence="1">
    <location>
        <begin position="15"/>
        <end position="36"/>
    </location>
</feature>
<evidence type="ECO:0000313" key="2">
    <source>
        <dbReference type="EMBL" id="QIK71769.1"/>
    </source>
</evidence>
<protein>
    <submittedName>
        <fullName evidence="2">Uncharacterized protein</fullName>
    </submittedName>
</protein>